<dbReference type="OrthoDB" id="1522587at2"/>
<dbReference type="AlphaFoldDB" id="A0A2A2G9W7"/>
<sequence length="523" mass="60825">MRQTIQKITQKLIDRLPENDQYYTIEELRSWEFPSFIVRRISVELKRNLSDSMIIPKTDWANTSTDAVLDAWQQFIDAIEDEARLPASYAQAVIETAVSDVMEILVQPRKNVPEVIFGAKDELSIEQLHQRLEAVVVYRHFAVVLSRYVQKKDLETLSKEHCSTIIAKADEKLTSGYSPLNWAQILEPLFQLQDDGIDTNLLRLFFEDKKMARIARKFDLMNTVLSRVEFIEVLSSPELLDFDGYEDDQSSLFEDQPTAKKEDSDSDSSAPILNNGEEDEIDEEEELQESESEDEQLKSDETEEIEDEEDDSLNGVFREESKEEEEEEVTSETEEEKIESEDEESGNQDISQEVEEEDSSPEKKTASLEEQEDSEADADITSESEEETPIWMRYMSDEEVEEYEKEHGDGEDEEVDEDGFIDEPIIDLTKEDASDEEIKNLRNMLSDEEKMFVEEIFRGSDRAFDQAIEDIAGYDSWREVSKYIEKDIFKRNLVDMYCEAAVDFTDRLQSYFLEKQNRNKQEN</sequence>
<gene>
    <name evidence="2" type="ORF">CK503_06145</name>
</gene>
<protein>
    <submittedName>
        <fullName evidence="2">Uncharacterized protein</fullName>
    </submittedName>
</protein>
<feature type="compositionally biased region" description="Acidic residues" evidence="1">
    <location>
        <begin position="301"/>
        <end position="312"/>
    </location>
</feature>
<accession>A0A2A2G9W7</accession>
<proteinExistence type="predicted"/>
<feature type="compositionally biased region" description="Acidic residues" evidence="1">
    <location>
        <begin position="322"/>
        <end position="359"/>
    </location>
</feature>
<dbReference type="EMBL" id="NSKE01000004">
    <property type="protein sequence ID" value="PAU94381.1"/>
    <property type="molecule type" value="Genomic_DNA"/>
</dbReference>
<keyword evidence="3" id="KW-1185">Reference proteome</keyword>
<comment type="caution">
    <text evidence="2">The sequence shown here is derived from an EMBL/GenBank/DDBJ whole genome shotgun (WGS) entry which is preliminary data.</text>
</comment>
<dbReference type="Proteomes" id="UP000218831">
    <property type="component" value="Unassembled WGS sequence"/>
</dbReference>
<reference evidence="2 3" key="1">
    <citation type="submission" date="2017-08" db="EMBL/GenBank/DDBJ databases">
        <title>Aliifodinibius alkalisoli sp. nov., isolated from saline alkaline soil.</title>
        <authorList>
            <person name="Liu D."/>
            <person name="Zhang G."/>
        </authorList>
    </citation>
    <scope>NUCLEOTIDE SEQUENCE [LARGE SCALE GENOMIC DNA]</scope>
    <source>
        <strain evidence="2 3">WN023</strain>
    </source>
</reference>
<feature type="compositionally biased region" description="Acidic residues" evidence="1">
    <location>
        <begin position="369"/>
        <end position="388"/>
    </location>
</feature>
<evidence type="ECO:0000313" key="2">
    <source>
        <dbReference type="EMBL" id="PAU94381.1"/>
    </source>
</evidence>
<evidence type="ECO:0000313" key="3">
    <source>
        <dbReference type="Proteomes" id="UP000218831"/>
    </source>
</evidence>
<feature type="compositionally biased region" description="Acidic residues" evidence="1">
    <location>
        <begin position="397"/>
        <end position="420"/>
    </location>
</feature>
<feature type="compositionally biased region" description="Acidic residues" evidence="1">
    <location>
        <begin position="276"/>
        <end position="294"/>
    </location>
</feature>
<name>A0A2A2G9W7_9BACT</name>
<dbReference type="RefSeq" id="WP_095605922.1">
    <property type="nucleotide sequence ID" value="NZ_NSKE01000004.1"/>
</dbReference>
<evidence type="ECO:0000256" key="1">
    <source>
        <dbReference type="SAM" id="MobiDB-lite"/>
    </source>
</evidence>
<feature type="region of interest" description="Disordered" evidence="1">
    <location>
        <begin position="248"/>
        <end position="420"/>
    </location>
</feature>
<organism evidence="2 3">
    <name type="scientific">Fodinibius salipaludis</name>
    <dbReference type="NCBI Taxonomy" id="2032627"/>
    <lineage>
        <taxon>Bacteria</taxon>
        <taxon>Pseudomonadati</taxon>
        <taxon>Balneolota</taxon>
        <taxon>Balneolia</taxon>
        <taxon>Balneolales</taxon>
        <taxon>Balneolaceae</taxon>
        <taxon>Fodinibius</taxon>
    </lineage>
</organism>